<dbReference type="PIRSF" id="PIRSF028744">
    <property type="entry name" value="Addict_mod_HI1419"/>
    <property type="match status" value="1"/>
</dbReference>
<accession>A0A7G5IGC1</accession>
<protein>
    <submittedName>
        <fullName evidence="1">Type II toxin-antitoxin system RelE/ParE family toxin</fullName>
    </submittedName>
</protein>
<evidence type="ECO:0000313" key="1">
    <source>
        <dbReference type="EMBL" id="QMW22413.1"/>
    </source>
</evidence>
<gene>
    <name evidence="1" type="ORF">H3309_13845</name>
</gene>
<dbReference type="PANTHER" id="PTHR41791:SF1">
    <property type="entry name" value="SSL7039 PROTEIN"/>
    <property type="match status" value="1"/>
</dbReference>
<dbReference type="AlphaFoldDB" id="A0A7G5IGC1"/>
<dbReference type="PANTHER" id="PTHR41791">
    <property type="entry name" value="SSL7039 PROTEIN"/>
    <property type="match status" value="1"/>
</dbReference>
<keyword evidence="2" id="KW-1185">Reference proteome</keyword>
<dbReference type="KEGG" id="sand:H3309_13845"/>
<dbReference type="NCBIfam" id="TIGR02683">
    <property type="entry name" value="upstrm_HI1419"/>
    <property type="match status" value="1"/>
</dbReference>
<dbReference type="RefSeq" id="WP_182295290.1">
    <property type="nucleotide sequence ID" value="NZ_CP059851.1"/>
</dbReference>
<sequence length="97" mass="11123">MIDVKQTRIFADWLRDLRDARARDRIELRLARIAVGHFGDVKRVGRKLIEARVDYGPGYRVYLVRRGQKLVVLLCGGDKSSQQRDIAAALAMIEELD</sequence>
<dbReference type="Proteomes" id="UP000515292">
    <property type="component" value="Chromosome"/>
</dbReference>
<proteinExistence type="predicted"/>
<reference evidence="1 2" key="1">
    <citation type="submission" date="2020-07" db="EMBL/GenBank/DDBJ databases">
        <title>Complete genome sequence for Sandaracinobacter sp. M6.</title>
        <authorList>
            <person name="Tang Y."/>
            <person name="Liu Q."/>
            <person name="Guo Z."/>
            <person name="Lei P."/>
            <person name="Huang B."/>
        </authorList>
    </citation>
    <scope>NUCLEOTIDE SEQUENCE [LARGE SCALE GENOMIC DNA]</scope>
    <source>
        <strain evidence="1 2">M6</strain>
    </source>
</reference>
<organism evidence="1 2">
    <name type="scientific">Sandaracinobacteroides saxicola</name>
    <dbReference type="NCBI Taxonomy" id="2759707"/>
    <lineage>
        <taxon>Bacteria</taxon>
        <taxon>Pseudomonadati</taxon>
        <taxon>Pseudomonadota</taxon>
        <taxon>Alphaproteobacteria</taxon>
        <taxon>Sphingomonadales</taxon>
        <taxon>Sphingosinicellaceae</taxon>
        <taxon>Sandaracinobacteroides</taxon>
    </lineage>
</organism>
<dbReference type="EMBL" id="CP059851">
    <property type="protein sequence ID" value="QMW22413.1"/>
    <property type="molecule type" value="Genomic_DNA"/>
</dbReference>
<name>A0A7G5IGC1_9SPHN</name>
<evidence type="ECO:0000313" key="2">
    <source>
        <dbReference type="Proteomes" id="UP000515292"/>
    </source>
</evidence>
<dbReference type="InterPro" id="IPR014056">
    <property type="entry name" value="TypeIITA-like_toxin_pred"/>
</dbReference>